<evidence type="ECO:0000313" key="2">
    <source>
        <dbReference type="EMBL" id="ETO58982.1"/>
    </source>
</evidence>
<protein>
    <submittedName>
        <fullName evidence="2">Uncharacterized protein</fullName>
    </submittedName>
</protein>
<proteinExistence type="predicted"/>
<feature type="compositionally biased region" description="Polar residues" evidence="1">
    <location>
        <begin position="1"/>
        <end position="10"/>
    </location>
</feature>
<dbReference type="AlphaFoldDB" id="A0A080YX71"/>
<feature type="non-terminal residue" evidence="2">
    <location>
        <position position="1"/>
    </location>
</feature>
<name>A0A080YX71_PHYNI</name>
<reference evidence="2 3" key="1">
    <citation type="submission" date="2013-11" db="EMBL/GenBank/DDBJ databases">
        <title>The Genome Sequence of Phytophthora parasitica P1976.</title>
        <authorList>
            <consortium name="The Broad Institute Genomics Platform"/>
            <person name="Russ C."/>
            <person name="Tyler B."/>
            <person name="Panabieres F."/>
            <person name="Shan W."/>
            <person name="Tripathy S."/>
            <person name="Grunwald N."/>
            <person name="Machado M."/>
            <person name="Johnson C.S."/>
            <person name="Walker B."/>
            <person name="Young S."/>
            <person name="Zeng Q."/>
            <person name="Gargeya S."/>
            <person name="Fitzgerald M."/>
            <person name="Haas B."/>
            <person name="Abouelleil A."/>
            <person name="Allen A.W."/>
            <person name="Alvarado L."/>
            <person name="Arachchi H.M."/>
            <person name="Berlin A.M."/>
            <person name="Chapman S.B."/>
            <person name="Gainer-Dewar J."/>
            <person name="Goldberg J."/>
            <person name="Griggs A."/>
            <person name="Gujja S."/>
            <person name="Hansen M."/>
            <person name="Howarth C."/>
            <person name="Imamovic A."/>
            <person name="Ireland A."/>
            <person name="Larimer J."/>
            <person name="McCowan C."/>
            <person name="Murphy C."/>
            <person name="Pearson M."/>
            <person name="Poon T.W."/>
            <person name="Priest M."/>
            <person name="Roberts A."/>
            <person name="Saif S."/>
            <person name="Shea T."/>
            <person name="Sisk P."/>
            <person name="Sykes S."/>
            <person name="Wortman J."/>
            <person name="Nusbaum C."/>
            <person name="Birren B."/>
        </authorList>
    </citation>
    <scope>NUCLEOTIDE SEQUENCE [LARGE SCALE GENOMIC DNA]</scope>
    <source>
        <strain evidence="2 3">P1976</strain>
    </source>
</reference>
<organism evidence="2 3">
    <name type="scientific">Phytophthora nicotianae P1976</name>
    <dbReference type="NCBI Taxonomy" id="1317066"/>
    <lineage>
        <taxon>Eukaryota</taxon>
        <taxon>Sar</taxon>
        <taxon>Stramenopiles</taxon>
        <taxon>Oomycota</taxon>
        <taxon>Peronosporomycetes</taxon>
        <taxon>Peronosporales</taxon>
        <taxon>Peronosporaceae</taxon>
        <taxon>Phytophthora</taxon>
    </lineage>
</organism>
<dbReference type="EMBL" id="ANJA01004530">
    <property type="protein sequence ID" value="ETO58982.1"/>
    <property type="molecule type" value="Genomic_DNA"/>
</dbReference>
<sequence length="54" mass="5773">QKSSTSTITPRQLDGSSEGPPRCNFSSKRESRGSISPTWSGKIFSNFPSATGQP</sequence>
<gene>
    <name evidence="2" type="ORF">F444_22641</name>
</gene>
<comment type="caution">
    <text evidence="2">The sequence shown here is derived from an EMBL/GenBank/DDBJ whole genome shotgun (WGS) entry which is preliminary data.</text>
</comment>
<accession>A0A080YX71</accession>
<evidence type="ECO:0000256" key="1">
    <source>
        <dbReference type="SAM" id="MobiDB-lite"/>
    </source>
</evidence>
<evidence type="ECO:0000313" key="3">
    <source>
        <dbReference type="Proteomes" id="UP000028582"/>
    </source>
</evidence>
<dbReference type="Proteomes" id="UP000028582">
    <property type="component" value="Unassembled WGS sequence"/>
</dbReference>
<feature type="region of interest" description="Disordered" evidence="1">
    <location>
        <begin position="1"/>
        <end position="54"/>
    </location>
</feature>